<keyword evidence="3" id="KW-1185">Reference proteome</keyword>
<dbReference type="InterPro" id="IPR051766">
    <property type="entry name" value="TXND_domain-containing"/>
</dbReference>
<feature type="region of interest" description="Disordered" evidence="1">
    <location>
        <begin position="477"/>
        <end position="562"/>
    </location>
</feature>
<dbReference type="Proteomes" id="UP001642540">
    <property type="component" value="Unassembled WGS sequence"/>
</dbReference>
<organism evidence="2 3">
    <name type="scientific">Orchesella dallaii</name>
    <dbReference type="NCBI Taxonomy" id="48710"/>
    <lineage>
        <taxon>Eukaryota</taxon>
        <taxon>Metazoa</taxon>
        <taxon>Ecdysozoa</taxon>
        <taxon>Arthropoda</taxon>
        <taxon>Hexapoda</taxon>
        <taxon>Collembola</taxon>
        <taxon>Entomobryomorpha</taxon>
        <taxon>Entomobryoidea</taxon>
        <taxon>Orchesellidae</taxon>
        <taxon>Orchesellinae</taxon>
        <taxon>Orchesella</taxon>
    </lineage>
</organism>
<evidence type="ECO:0008006" key="4">
    <source>
        <dbReference type="Google" id="ProtNLM"/>
    </source>
</evidence>
<proteinExistence type="predicted"/>
<feature type="compositionally biased region" description="Low complexity" evidence="1">
    <location>
        <begin position="501"/>
        <end position="512"/>
    </location>
</feature>
<comment type="caution">
    <text evidence="2">The sequence shown here is derived from an EMBL/GenBank/DDBJ whole genome shotgun (WGS) entry which is preliminary data.</text>
</comment>
<dbReference type="PANTHER" id="PTHR46135">
    <property type="entry name" value="NME/NM23 FAMILY MEMBER 8"/>
    <property type="match status" value="1"/>
</dbReference>
<evidence type="ECO:0000256" key="1">
    <source>
        <dbReference type="SAM" id="MobiDB-lite"/>
    </source>
</evidence>
<reference evidence="2 3" key="1">
    <citation type="submission" date="2024-08" db="EMBL/GenBank/DDBJ databases">
        <authorList>
            <person name="Cucini C."/>
            <person name="Frati F."/>
        </authorList>
    </citation>
    <scope>NUCLEOTIDE SEQUENCE [LARGE SCALE GENOMIC DNA]</scope>
</reference>
<accession>A0ABP1Q751</accession>
<gene>
    <name evidence="2" type="ORF">ODALV1_LOCUS7616</name>
</gene>
<evidence type="ECO:0000313" key="3">
    <source>
        <dbReference type="Proteomes" id="UP001642540"/>
    </source>
</evidence>
<dbReference type="PANTHER" id="PTHR46135:SF3">
    <property type="entry name" value="NME_NM23 FAMILY MEMBER 8"/>
    <property type="match status" value="1"/>
</dbReference>
<evidence type="ECO:0000313" key="2">
    <source>
        <dbReference type="EMBL" id="CAL8090353.1"/>
    </source>
</evidence>
<name>A0ABP1Q751_9HEXA</name>
<feature type="compositionally biased region" description="Acidic residues" evidence="1">
    <location>
        <begin position="213"/>
        <end position="223"/>
    </location>
</feature>
<feature type="region of interest" description="Disordered" evidence="1">
    <location>
        <begin position="208"/>
        <end position="233"/>
    </location>
</feature>
<feature type="compositionally biased region" description="Acidic residues" evidence="1">
    <location>
        <begin position="547"/>
        <end position="562"/>
    </location>
</feature>
<dbReference type="EMBL" id="CAXLJM020000024">
    <property type="protein sequence ID" value="CAL8090353.1"/>
    <property type="molecule type" value="Genomic_DNA"/>
</dbReference>
<protein>
    <recommendedName>
        <fullName evidence="4">Thioredoxin domain-containing protein 6</fullName>
    </recommendedName>
</protein>
<sequence length="562" mass="62256">MAKKKGGEAITFQIECETEIQWRGLCRKEGLIIVDVYPGWTGSCVSMINIFKRIKVEVNDDRLHFATACSDKIDDLLMFKDQSEPTWLFLGISIDDEESRKKKIEAEAQRLAQYLKDEEPHPEHDLVTHESSVQMATIMSAFTVAVIQPYLKEKTQEIKDFLAGDFNILGVQSIDLDDEGVRNLYRIPFEFEEPKADFGYDASQMAVQQDDPAGGDEEEGGEEGFDRPAKKKPAVPKKKMIPIVLPEGILGPTTFIMLESAEIKKILEGGGTASGALKTADDWLMLKIGPKKLQDAVEHSPYSCPRRYDDKRYVLLTYFSKFLIENLVPAGPDHIPIRYLCFVYPGPKTNEIINHDDVKSQEADIFASARLTIPPEESEKMVRPWKISDEEVEQRKLKLSSLESFCMSVNARNAALVKTLTGLEPLHYSANPIAGASETAALFPDLNARYEEDPDEILQKFMGRCKKRIPDIWKEEEAVSAAPTDGDDDFDAGGSTFESSAAATADGGATTDKPSSGEADGAPEAKTEPEAGEGEEEKPAAPAAEAEPAEEDEGEDDENEEE</sequence>